<dbReference type="Gene3D" id="1.10.630.10">
    <property type="entry name" value="Cytochrome P450"/>
    <property type="match status" value="1"/>
</dbReference>
<evidence type="ECO:0000313" key="8">
    <source>
        <dbReference type="Proteomes" id="UP001583177"/>
    </source>
</evidence>
<dbReference type="SUPFAM" id="SSF48264">
    <property type="entry name" value="Cytochrome P450"/>
    <property type="match status" value="1"/>
</dbReference>
<dbReference type="InterPro" id="IPR036396">
    <property type="entry name" value="Cyt_P450_sf"/>
</dbReference>
<keyword evidence="3" id="KW-0349">Heme</keyword>
<evidence type="ECO:0000256" key="3">
    <source>
        <dbReference type="ARBA" id="ARBA00022617"/>
    </source>
</evidence>
<sequence>MILQLIVGSALAYFGWSIISLERNVRKARSLNVPIVRLPIDPVNFLWVFLQGHVWNVLDRLPVAWSSWPDSIRFSYRGWQFREKSSPAVRFGPIWALVTPVTFYLQFTDPDAINELFSRRSDFIRPVKNYKLLEVYGPCISTAGWDDWPRHRKVLAAPFNESIMSFVWGESLRQASSMLRSWSSPTQSMEGISSVQKDTRTLSLNVLAATGFRKSYDFRGSSDMSCQDEAGGYRDALQTVLDNAILIMILPYEYLQGFLVPKKLVRIGNAARSFKKHMMQMLEDETSALRDNKPGSGGLMSSFVRALDRHEREAVAQPNLKGSKDGKRGLSIDEIFGNLFVINFAGHDTTANTLAFIMLLLAAHPEVQDWAAEELLSVEAIQNSDIGKWDYNTVFPRLKRCQAVLLETLRIYPPIMSLPKWTKERAQTLRVGEKVLVIPPGVGTSPNLLAMHTHPKYWADPFVWRPSRWIVGGPAYGPESGVCDEDFWTPLPHTYFPFSDGPQNCPGAKFAKVEVVAVLACLLKSHRLGVKKGPGEAEEVARERVVNCTNDVNLEILLRMRDADCVKLVCTKA</sequence>
<reference evidence="7 8" key="1">
    <citation type="journal article" date="2024" name="IMA Fungus">
        <title>IMA Genome - F19 : A genome assembly and annotation guide to empower mycologists, including annotated draft genome sequences of Ceratocystis pirilliformis, Diaporthe australafricana, Fusarium ophioides, Paecilomyces lecythidis, and Sporothrix stenoceras.</title>
        <authorList>
            <person name="Aylward J."/>
            <person name="Wilson A.M."/>
            <person name="Visagie C.M."/>
            <person name="Spraker J."/>
            <person name="Barnes I."/>
            <person name="Buitendag C."/>
            <person name="Ceriani C."/>
            <person name="Del Mar Angel L."/>
            <person name="du Plessis D."/>
            <person name="Fuchs T."/>
            <person name="Gasser K."/>
            <person name="Kramer D."/>
            <person name="Li W."/>
            <person name="Munsamy K."/>
            <person name="Piso A."/>
            <person name="Price J.L."/>
            <person name="Sonnekus B."/>
            <person name="Thomas C."/>
            <person name="van der Nest A."/>
            <person name="van Dijk A."/>
            <person name="van Heerden A."/>
            <person name="van Vuuren N."/>
            <person name="Yilmaz N."/>
            <person name="Duong T.A."/>
            <person name="van der Merwe N.A."/>
            <person name="Wingfield M.J."/>
            <person name="Wingfield B.D."/>
        </authorList>
    </citation>
    <scope>NUCLEOTIDE SEQUENCE [LARGE SCALE GENOMIC DNA]</scope>
    <source>
        <strain evidence="7 8">CMW 18300</strain>
    </source>
</reference>
<keyword evidence="5" id="KW-0408">Iron</keyword>
<gene>
    <name evidence="7" type="ORF">Daus18300_012054</name>
</gene>
<keyword evidence="6" id="KW-0560">Oxidoreductase</keyword>
<comment type="caution">
    <text evidence="7">The sequence shown here is derived from an EMBL/GenBank/DDBJ whole genome shotgun (WGS) entry which is preliminary data.</text>
</comment>
<dbReference type="PRINTS" id="PR00465">
    <property type="entry name" value="EP450IV"/>
</dbReference>
<keyword evidence="8" id="KW-1185">Reference proteome</keyword>
<evidence type="ECO:0008006" key="9">
    <source>
        <dbReference type="Google" id="ProtNLM"/>
    </source>
</evidence>
<evidence type="ECO:0000313" key="7">
    <source>
        <dbReference type="EMBL" id="KAL1852810.1"/>
    </source>
</evidence>
<comment type="similarity">
    <text evidence="2">Belongs to the cytochrome P450 family.</text>
</comment>
<protein>
    <recommendedName>
        <fullName evidence="9">Cytochrome P450</fullName>
    </recommendedName>
</protein>
<organism evidence="7 8">
    <name type="scientific">Diaporthe australafricana</name>
    <dbReference type="NCBI Taxonomy" id="127596"/>
    <lineage>
        <taxon>Eukaryota</taxon>
        <taxon>Fungi</taxon>
        <taxon>Dikarya</taxon>
        <taxon>Ascomycota</taxon>
        <taxon>Pezizomycotina</taxon>
        <taxon>Sordariomycetes</taxon>
        <taxon>Sordariomycetidae</taxon>
        <taxon>Diaporthales</taxon>
        <taxon>Diaporthaceae</taxon>
        <taxon>Diaporthe</taxon>
    </lineage>
</organism>
<dbReference type="PANTHER" id="PTHR24305:SF166">
    <property type="entry name" value="CYTOCHROME P450 12A4, MITOCHONDRIAL-RELATED"/>
    <property type="match status" value="1"/>
</dbReference>
<dbReference type="Proteomes" id="UP001583177">
    <property type="component" value="Unassembled WGS sequence"/>
</dbReference>
<comment type="cofactor">
    <cofactor evidence="1">
        <name>heme</name>
        <dbReference type="ChEBI" id="CHEBI:30413"/>
    </cofactor>
</comment>
<evidence type="ECO:0000256" key="1">
    <source>
        <dbReference type="ARBA" id="ARBA00001971"/>
    </source>
</evidence>
<dbReference type="PANTHER" id="PTHR24305">
    <property type="entry name" value="CYTOCHROME P450"/>
    <property type="match status" value="1"/>
</dbReference>
<evidence type="ECO:0000256" key="2">
    <source>
        <dbReference type="ARBA" id="ARBA00010617"/>
    </source>
</evidence>
<evidence type="ECO:0000256" key="6">
    <source>
        <dbReference type="ARBA" id="ARBA00023033"/>
    </source>
</evidence>
<evidence type="ECO:0000256" key="4">
    <source>
        <dbReference type="ARBA" id="ARBA00022723"/>
    </source>
</evidence>
<name>A0ABR3W4T0_9PEZI</name>
<evidence type="ECO:0000256" key="5">
    <source>
        <dbReference type="ARBA" id="ARBA00023004"/>
    </source>
</evidence>
<keyword evidence="6" id="KW-0503">Monooxygenase</keyword>
<dbReference type="CDD" id="cd11070">
    <property type="entry name" value="CYP56-like"/>
    <property type="match status" value="1"/>
</dbReference>
<dbReference type="Pfam" id="PF00067">
    <property type="entry name" value="p450"/>
    <property type="match status" value="1"/>
</dbReference>
<dbReference type="InterPro" id="IPR002403">
    <property type="entry name" value="Cyt_P450_E_grp-IV"/>
</dbReference>
<keyword evidence="4" id="KW-0479">Metal-binding</keyword>
<dbReference type="PRINTS" id="PR00385">
    <property type="entry name" value="P450"/>
</dbReference>
<dbReference type="InterPro" id="IPR001128">
    <property type="entry name" value="Cyt_P450"/>
</dbReference>
<accession>A0ABR3W4T0</accession>
<proteinExistence type="inferred from homology"/>
<dbReference type="InterPro" id="IPR050121">
    <property type="entry name" value="Cytochrome_P450_monoxygenase"/>
</dbReference>
<dbReference type="EMBL" id="JAWRVE010000156">
    <property type="protein sequence ID" value="KAL1852810.1"/>
    <property type="molecule type" value="Genomic_DNA"/>
</dbReference>